<protein>
    <submittedName>
        <fullName evidence="1">Uncharacterized protein</fullName>
    </submittedName>
</protein>
<gene>
    <name evidence="1" type="ORF">DIABBA_LOCUS13357</name>
</gene>
<reference evidence="1" key="1">
    <citation type="submission" date="2022-01" db="EMBL/GenBank/DDBJ databases">
        <authorList>
            <person name="King R."/>
        </authorList>
    </citation>
    <scope>NUCLEOTIDE SEQUENCE</scope>
</reference>
<keyword evidence="2" id="KW-1185">Reference proteome</keyword>
<evidence type="ECO:0000313" key="2">
    <source>
        <dbReference type="Proteomes" id="UP001153709"/>
    </source>
</evidence>
<sequence>MLAACIDLKSRLPWPNMKEAMASAGINMVFDAKSVEDFKNDMNTDIRYKKFLEQWRTKHREFNQSYLIFIYSCVILTSMTKALSDNNYEGWFNKRIKDFSGTLGDTFTPENSNLGT</sequence>
<organism evidence="1 2">
    <name type="scientific">Diabrotica balteata</name>
    <name type="common">Banded cucumber beetle</name>
    <dbReference type="NCBI Taxonomy" id="107213"/>
    <lineage>
        <taxon>Eukaryota</taxon>
        <taxon>Metazoa</taxon>
        <taxon>Ecdysozoa</taxon>
        <taxon>Arthropoda</taxon>
        <taxon>Hexapoda</taxon>
        <taxon>Insecta</taxon>
        <taxon>Pterygota</taxon>
        <taxon>Neoptera</taxon>
        <taxon>Endopterygota</taxon>
        <taxon>Coleoptera</taxon>
        <taxon>Polyphaga</taxon>
        <taxon>Cucujiformia</taxon>
        <taxon>Chrysomeloidea</taxon>
        <taxon>Chrysomelidae</taxon>
        <taxon>Galerucinae</taxon>
        <taxon>Diabroticina</taxon>
        <taxon>Diabroticites</taxon>
        <taxon>Diabrotica</taxon>
    </lineage>
</organism>
<name>A0A9N9TBH2_DIABA</name>
<dbReference type="OrthoDB" id="6783195at2759"/>
<evidence type="ECO:0000313" key="1">
    <source>
        <dbReference type="EMBL" id="CAG9840733.1"/>
    </source>
</evidence>
<dbReference type="Proteomes" id="UP001153709">
    <property type="component" value="Chromosome 9"/>
</dbReference>
<dbReference type="AlphaFoldDB" id="A0A9N9TBH2"/>
<accession>A0A9N9TBH2</accession>
<dbReference type="EMBL" id="OU898284">
    <property type="protein sequence ID" value="CAG9840733.1"/>
    <property type="molecule type" value="Genomic_DNA"/>
</dbReference>
<proteinExistence type="predicted"/>